<dbReference type="EMBL" id="JAGIKZ010000003">
    <property type="protein sequence ID" value="MBP2240339.1"/>
    <property type="molecule type" value="Genomic_DNA"/>
</dbReference>
<dbReference type="InterPro" id="IPR035940">
    <property type="entry name" value="CAP_sf"/>
</dbReference>
<comment type="caution">
    <text evidence="1">The sequence shown here is derived from an EMBL/GenBank/DDBJ whole genome shotgun (WGS) entry which is preliminary data.</text>
</comment>
<dbReference type="Gene3D" id="3.40.33.10">
    <property type="entry name" value="CAP"/>
    <property type="match status" value="1"/>
</dbReference>
<gene>
    <name evidence="1" type="ORF">J2Z40_000894</name>
</gene>
<organism evidence="1 2">
    <name type="scientific">Cytobacillus eiseniae</name>
    <dbReference type="NCBI Taxonomy" id="762947"/>
    <lineage>
        <taxon>Bacteria</taxon>
        <taxon>Bacillati</taxon>
        <taxon>Bacillota</taxon>
        <taxon>Bacilli</taxon>
        <taxon>Bacillales</taxon>
        <taxon>Bacillaceae</taxon>
        <taxon>Cytobacillus</taxon>
    </lineage>
</organism>
<reference evidence="1 2" key="1">
    <citation type="submission" date="2021-03" db="EMBL/GenBank/DDBJ databases">
        <title>Genomic Encyclopedia of Type Strains, Phase IV (KMG-IV): sequencing the most valuable type-strain genomes for metagenomic binning, comparative biology and taxonomic classification.</title>
        <authorList>
            <person name="Goeker M."/>
        </authorList>
    </citation>
    <scope>NUCLEOTIDE SEQUENCE [LARGE SCALE GENOMIC DNA]</scope>
    <source>
        <strain evidence="1 2">DSM 26675</strain>
    </source>
</reference>
<sequence length="169" mass="19389">MYKKIYLFFIIGFLLLIIGCDPSAKTVNDLYEQTPSTNLENENLNGIKIGATEDKIIDVFGLPQKTEEVGNPKVKHLIYKNEEVVFMLDAKDKLVKYFIAKQPEIQTSKNISTGDNKTDVINSYGNNFYEREEGGTKLIGYIDKKNNLYIEFGLSEEKILLFIIVKQYE</sequence>
<name>A0ABS4RBQ8_9BACI</name>
<proteinExistence type="predicted"/>
<dbReference type="PROSITE" id="PS51257">
    <property type="entry name" value="PROKAR_LIPOPROTEIN"/>
    <property type="match status" value="1"/>
</dbReference>
<evidence type="ECO:0008006" key="3">
    <source>
        <dbReference type="Google" id="ProtNLM"/>
    </source>
</evidence>
<keyword evidence="2" id="KW-1185">Reference proteome</keyword>
<dbReference type="RefSeq" id="WP_066397586.1">
    <property type="nucleotide sequence ID" value="NZ_JAGIKZ010000003.1"/>
</dbReference>
<evidence type="ECO:0000313" key="1">
    <source>
        <dbReference type="EMBL" id="MBP2240339.1"/>
    </source>
</evidence>
<evidence type="ECO:0000313" key="2">
    <source>
        <dbReference type="Proteomes" id="UP001519293"/>
    </source>
</evidence>
<dbReference type="Proteomes" id="UP001519293">
    <property type="component" value="Unassembled WGS sequence"/>
</dbReference>
<protein>
    <recommendedName>
        <fullName evidence="3">Lipoprotein</fullName>
    </recommendedName>
</protein>
<accession>A0ABS4RBQ8</accession>